<comment type="subcellular location">
    <subcellularLocation>
        <location evidence="1">Nucleus</location>
    </subcellularLocation>
</comment>
<evidence type="ECO:0000256" key="3">
    <source>
        <dbReference type="ARBA" id="ARBA00023242"/>
    </source>
</evidence>
<comment type="similarity">
    <text evidence="2">Belongs to the NOC2 family.</text>
</comment>
<dbReference type="Proteomes" id="UP000251960">
    <property type="component" value="Chromosome 5"/>
</dbReference>
<dbReference type="Pfam" id="PF03715">
    <property type="entry name" value="Noc2"/>
    <property type="match status" value="1"/>
</dbReference>
<organism evidence="4">
    <name type="scientific">Zea mays</name>
    <name type="common">Maize</name>
    <dbReference type="NCBI Taxonomy" id="4577"/>
    <lineage>
        <taxon>Eukaryota</taxon>
        <taxon>Viridiplantae</taxon>
        <taxon>Streptophyta</taxon>
        <taxon>Embryophyta</taxon>
        <taxon>Tracheophyta</taxon>
        <taxon>Spermatophyta</taxon>
        <taxon>Magnoliopsida</taxon>
        <taxon>Liliopsida</taxon>
        <taxon>Poales</taxon>
        <taxon>Poaceae</taxon>
        <taxon>PACMAD clade</taxon>
        <taxon>Panicoideae</taxon>
        <taxon>Andropogonodae</taxon>
        <taxon>Andropogoneae</taxon>
        <taxon>Tripsacinae</taxon>
        <taxon>Zea</taxon>
    </lineage>
</organism>
<dbReference type="AlphaFoldDB" id="A0A3L6EQZ4"/>
<proteinExistence type="inferred from homology"/>
<sequence length="204" mass="23743">MLNELSTCSQMFYPIPSLLFDCLELREVSQKEQTQRTKINFSSLLKVPKNLLKSRDFQEECILSAIQILSAHFAQWSYHVSFPEVATIPLVLLKRLHEQTTVESLRHPIKCLIDQVPKNLLKSRDFQEECILSAIQILSAHFAQWSYHVSFPEVATIPLVLLKRLHEQTTVESLRHPIKCLIDQVTKNKDFIERKKRGCILFTK</sequence>
<dbReference type="PANTHER" id="PTHR12687:SF8">
    <property type="entry name" value="PROTEIN REBELOTE"/>
    <property type="match status" value="1"/>
</dbReference>
<gene>
    <name evidence="4" type="primary">Os10g0495500_2</name>
    <name evidence="4" type="ORF">Zm00014a_042729</name>
</gene>
<name>A0A3L6EQZ4_MAIZE</name>
<protein>
    <submittedName>
        <fullName evidence="4">Nucleolar complex protein 2</fullName>
    </submittedName>
</protein>
<reference evidence="4" key="1">
    <citation type="journal article" date="2018" name="Nat. Genet.">
        <title>Extensive intraspecific gene order and gene structural variations between Mo17 and other maize genomes.</title>
        <authorList>
            <person name="Sun S."/>
            <person name="Zhou Y."/>
            <person name="Chen J."/>
            <person name="Shi J."/>
            <person name="Zhao H."/>
            <person name="Zhao H."/>
            <person name="Song W."/>
            <person name="Zhang M."/>
            <person name="Cui Y."/>
            <person name="Dong X."/>
            <person name="Liu H."/>
            <person name="Ma X."/>
            <person name="Jiao Y."/>
            <person name="Wang B."/>
            <person name="Wei X."/>
            <person name="Stein J.C."/>
            <person name="Glaubitz J.C."/>
            <person name="Lu F."/>
            <person name="Yu G."/>
            <person name="Liang C."/>
            <person name="Fengler K."/>
            <person name="Li B."/>
            <person name="Rafalski A."/>
            <person name="Schnable P.S."/>
            <person name="Ware D.H."/>
            <person name="Buckler E.S."/>
            <person name="Lai J."/>
        </authorList>
    </citation>
    <scope>NUCLEOTIDE SEQUENCE [LARGE SCALE GENOMIC DNA]</scope>
    <source>
        <tissue evidence="4">Seedling</tissue>
    </source>
</reference>
<dbReference type="EMBL" id="NCVQ01000006">
    <property type="protein sequence ID" value="PWZ23492.1"/>
    <property type="molecule type" value="Genomic_DNA"/>
</dbReference>
<dbReference type="PANTHER" id="PTHR12687">
    <property type="entry name" value="NUCLEOLAR COMPLEX 2 AND RAD4-RELATED"/>
    <property type="match status" value="1"/>
</dbReference>
<dbReference type="InterPro" id="IPR005343">
    <property type="entry name" value="Noc2"/>
</dbReference>
<evidence type="ECO:0000256" key="1">
    <source>
        <dbReference type="ARBA" id="ARBA00004123"/>
    </source>
</evidence>
<comment type="caution">
    <text evidence="4">The sequence shown here is derived from an EMBL/GenBank/DDBJ whole genome shotgun (WGS) entry which is preliminary data.</text>
</comment>
<dbReference type="GO" id="GO:0005634">
    <property type="term" value="C:nucleus"/>
    <property type="evidence" value="ECO:0007669"/>
    <property type="project" value="UniProtKB-SubCell"/>
</dbReference>
<evidence type="ECO:0000256" key="2">
    <source>
        <dbReference type="ARBA" id="ARBA00005907"/>
    </source>
</evidence>
<keyword evidence="3" id="KW-0539">Nucleus</keyword>
<evidence type="ECO:0000313" key="4">
    <source>
        <dbReference type="EMBL" id="PWZ23492.1"/>
    </source>
</evidence>
<accession>A0A3L6EQZ4</accession>